<dbReference type="InterPro" id="IPR000160">
    <property type="entry name" value="GGDEF_dom"/>
</dbReference>
<evidence type="ECO:0000256" key="2">
    <source>
        <dbReference type="ARBA" id="ARBA00034247"/>
    </source>
</evidence>
<dbReference type="Proteomes" id="UP000510822">
    <property type="component" value="Chromosome"/>
</dbReference>
<feature type="transmembrane region" description="Helical" evidence="3">
    <location>
        <begin position="152"/>
        <end position="175"/>
    </location>
</feature>
<dbReference type="AlphaFoldDB" id="A0A7D5Z223"/>
<gene>
    <name evidence="5" type="ORF">HZU75_05165</name>
</gene>
<feature type="transmembrane region" description="Helical" evidence="3">
    <location>
        <begin position="35"/>
        <end position="53"/>
    </location>
</feature>
<reference evidence="5 6" key="1">
    <citation type="journal article" date="2016" name="Int. J. Syst. Evol. Microbiol.">
        <title>Chitinibacter fontanus sp. nov., isolated from a spring.</title>
        <authorList>
            <person name="Sheu S.Y."/>
            <person name="Li Y.S."/>
            <person name="Young C.C."/>
            <person name="Chen W.M."/>
        </authorList>
    </citation>
    <scope>NUCLEOTIDE SEQUENCE [LARGE SCALE GENOMIC DNA]</scope>
    <source>
        <strain evidence="5 6">STM-7</strain>
    </source>
</reference>
<feature type="transmembrane region" description="Helical" evidence="3">
    <location>
        <begin position="59"/>
        <end position="78"/>
    </location>
</feature>
<proteinExistence type="predicted"/>
<dbReference type="NCBIfam" id="TIGR00254">
    <property type="entry name" value="GGDEF"/>
    <property type="match status" value="1"/>
</dbReference>
<feature type="transmembrane region" description="Helical" evidence="3">
    <location>
        <begin position="116"/>
        <end position="140"/>
    </location>
</feature>
<keyword evidence="3" id="KW-0812">Transmembrane</keyword>
<dbReference type="KEGG" id="cfon:HZU75_05165"/>
<evidence type="ECO:0000313" key="6">
    <source>
        <dbReference type="Proteomes" id="UP000510822"/>
    </source>
</evidence>
<dbReference type="PROSITE" id="PS50887">
    <property type="entry name" value="GGDEF"/>
    <property type="match status" value="1"/>
</dbReference>
<dbReference type="InterPro" id="IPR050469">
    <property type="entry name" value="Diguanylate_Cyclase"/>
</dbReference>
<dbReference type="FunFam" id="3.30.70.270:FF:000001">
    <property type="entry name" value="Diguanylate cyclase domain protein"/>
    <property type="match status" value="1"/>
</dbReference>
<organism evidence="5 6">
    <name type="scientific">Chitinibacter fontanus</name>
    <dbReference type="NCBI Taxonomy" id="1737446"/>
    <lineage>
        <taxon>Bacteria</taxon>
        <taxon>Pseudomonadati</taxon>
        <taxon>Pseudomonadota</taxon>
        <taxon>Betaproteobacteria</taxon>
        <taxon>Neisseriales</taxon>
        <taxon>Chitinibacteraceae</taxon>
        <taxon>Chitinibacter</taxon>
    </lineage>
</organism>
<dbReference type="RefSeq" id="WP_180308092.1">
    <property type="nucleotide sequence ID" value="NZ_CP058952.1"/>
</dbReference>
<dbReference type="InterPro" id="IPR043128">
    <property type="entry name" value="Rev_trsase/Diguanyl_cyclase"/>
</dbReference>
<keyword evidence="6" id="KW-1185">Reference proteome</keyword>
<dbReference type="Pfam" id="PF00990">
    <property type="entry name" value="GGDEF"/>
    <property type="match status" value="1"/>
</dbReference>
<dbReference type="CDD" id="cd01949">
    <property type="entry name" value="GGDEF"/>
    <property type="match status" value="1"/>
</dbReference>
<feature type="transmembrane region" description="Helical" evidence="3">
    <location>
        <begin position="6"/>
        <end position="23"/>
    </location>
</feature>
<evidence type="ECO:0000313" key="5">
    <source>
        <dbReference type="EMBL" id="QLI80961.1"/>
    </source>
</evidence>
<keyword evidence="3" id="KW-0472">Membrane</keyword>
<comment type="catalytic activity">
    <reaction evidence="2">
        <text>2 GTP = 3',3'-c-di-GMP + 2 diphosphate</text>
        <dbReference type="Rhea" id="RHEA:24898"/>
        <dbReference type="ChEBI" id="CHEBI:33019"/>
        <dbReference type="ChEBI" id="CHEBI:37565"/>
        <dbReference type="ChEBI" id="CHEBI:58805"/>
        <dbReference type="EC" id="2.7.7.65"/>
    </reaction>
</comment>
<sequence length="386" mass="42757">MDAIAIISALSISLTGLSSWQFAADRSQLSTQRAAWLLSCLCVALGLLLEGVLVPDADWPNWLGTHLIFWGLVLQIWALTAFSSRAVPRYFWPLILAALALHFILLLGISEFEPNSLLFGIVTAVYFCALFSLIAVWYWWVEAELGSRWPTLFSILYACAALMFLARIVLQALHLPADSVWVDAVEMGLYILASTANIYGGFGFLLIVLRLKNRQLARQAQLDGLTGALNRRGLELLLQRLSSPSLANASLSVVMLDLDYFKQVNDRMGHAAGDEILIKLVAFLQQHLREADVVARYGGEEFCLILPQTTLADAAARVEQIRAGFAQLACLDEAPVYRCTFSAGVACRAQLNQEITEVLELADQLLYQAKQAGRNCVFTEQGRWQT</sequence>
<accession>A0A7D5Z223</accession>
<keyword evidence="3" id="KW-1133">Transmembrane helix</keyword>
<dbReference type="EMBL" id="CP058952">
    <property type="protein sequence ID" value="QLI80961.1"/>
    <property type="molecule type" value="Genomic_DNA"/>
</dbReference>
<dbReference type="InterPro" id="IPR029787">
    <property type="entry name" value="Nucleotide_cyclase"/>
</dbReference>
<evidence type="ECO:0000256" key="3">
    <source>
        <dbReference type="SAM" id="Phobius"/>
    </source>
</evidence>
<dbReference type="SMART" id="SM00267">
    <property type="entry name" value="GGDEF"/>
    <property type="match status" value="1"/>
</dbReference>
<evidence type="ECO:0000256" key="1">
    <source>
        <dbReference type="ARBA" id="ARBA00012528"/>
    </source>
</evidence>
<name>A0A7D5Z223_9NEIS</name>
<dbReference type="PANTHER" id="PTHR45138:SF9">
    <property type="entry name" value="DIGUANYLATE CYCLASE DGCM-RELATED"/>
    <property type="match status" value="1"/>
</dbReference>
<dbReference type="PANTHER" id="PTHR45138">
    <property type="entry name" value="REGULATORY COMPONENTS OF SENSORY TRANSDUCTION SYSTEM"/>
    <property type="match status" value="1"/>
</dbReference>
<dbReference type="EC" id="2.7.7.65" evidence="1"/>
<feature type="transmembrane region" description="Helical" evidence="3">
    <location>
        <begin position="90"/>
        <end position="110"/>
    </location>
</feature>
<feature type="domain" description="GGDEF" evidence="4">
    <location>
        <begin position="249"/>
        <end position="382"/>
    </location>
</feature>
<dbReference type="SUPFAM" id="SSF55073">
    <property type="entry name" value="Nucleotide cyclase"/>
    <property type="match status" value="1"/>
</dbReference>
<protein>
    <recommendedName>
        <fullName evidence="1">diguanylate cyclase</fullName>
        <ecNumber evidence="1">2.7.7.65</ecNumber>
    </recommendedName>
</protein>
<feature type="transmembrane region" description="Helical" evidence="3">
    <location>
        <begin position="187"/>
        <end position="209"/>
    </location>
</feature>
<dbReference type="Gene3D" id="3.30.70.270">
    <property type="match status" value="1"/>
</dbReference>
<evidence type="ECO:0000259" key="4">
    <source>
        <dbReference type="PROSITE" id="PS50887"/>
    </source>
</evidence>
<dbReference type="GO" id="GO:0052621">
    <property type="term" value="F:diguanylate cyclase activity"/>
    <property type="evidence" value="ECO:0007669"/>
    <property type="project" value="UniProtKB-EC"/>
</dbReference>